<feature type="region of interest" description="Disordered" evidence="2">
    <location>
        <begin position="593"/>
        <end position="613"/>
    </location>
</feature>
<dbReference type="OrthoDB" id="2444865at2759"/>
<feature type="coiled-coil region" evidence="1">
    <location>
        <begin position="440"/>
        <end position="467"/>
    </location>
</feature>
<sequence>MKDDAYRVIQQKLIDTFEEEKAQYMDEQAFELAKLEHRYNLVKEELQALQTEVNERQVLTERGVESTAEEEITEQCTLVIAQERVVQLEAELVALRNQNAKHEANANGYGVEVDELRRSEVCLKTELKRSESRLLKLQQELYEMKKHTELLEQSPKVDLHILEGARVHGNSEMRLEDDLVITRKDITMEQSGYDSMAERIIKLQEDCFMAQEEKLRTEGLLNRVQMELVAARDEVERLQASQDEVQNESSFYRNLEQELVQTKSSLKQLQAELKDHDAVVKDLAALRKQHEEMVAAALDQKTTWTTRLSSLTQQLEDQRLEYLHLKQAAEKGQGTPYDVDLESLMSEIQHLKTVLVEERRGSEEQIHALEGQIRQAEDMLQENQKEMERIKIQSKVAESELAALRGYQDEEKWRYDQHMDSISRLQSQLEDTVSKHTTVVDEATLREKRLRVEISALEKSKLELEAQVHSQIVYAEMQKAENHSQMDTIQKLQGDLVMFADKAPEVIHLRNSLTKLQDEHQQASEQTQLIVDLFEKLVPLPGESEKLNALEEIVISTLTNVRLLGYSIQPLTQVALQLIELQRSIVKSRASAPVERETQQIDGPGRDAGLLSNNNEPMNTSDHALEVKELQEKLVKAEHGILKLRQFIHEFQAEEKRTILELQQRLEESENENNHVRSQLAKAQAMLLTKSAELATLTDGSTSASATSLSQSPIQGQTEVQHLKQQPPPQQQGVESEPEYVQGRTLPTDEMFKVFEGTGQVHREAILALEPLRQQKVELERTLLDLRHRYEQSQKENDALLSELEEENQRLKARVMRMSPDTSSNEHQEKIRDLESEVEELMRQLKTAQREREFTRQDMRSLKAELAKRKAQA</sequence>
<organism evidence="3 4">
    <name type="scientific">Lobosporangium transversale</name>
    <dbReference type="NCBI Taxonomy" id="64571"/>
    <lineage>
        <taxon>Eukaryota</taxon>
        <taxon>Fungi</taxon>
        <taxon>Fungi incertae sedis</taxon>
        <taxon>Mucoromycota</taxon>
        <taxon>Mortierellomycotina</taxon>
        <taxon>Mortierellomycetes</taxon>
        <taxon>Mortierellales</taxon>
        <taxon>Mortierellaceae</taxon>
        <taxon>Lobosporangium</taxon>
    </lineage>
</organism>
<feature type="coiled-coil region" evidence="1">
    <location>
        <begin position="769"/>
        <end position="872"/>
    </location>
</feature>
<evidence type="ECO:0000256" key="1">
    <source>
        <dbReference type="SAM" id="Coils"/>
    </source>
</evidence>
<dbReference type="AlphaFoldDB" id="A0A1Y2GA83"/>
<dbReference type="Proteomes" id="UP000193648">
    <property type="component" value="Unassembled WGS sequence"/>
</dbReference>
<evidence type="ECO:0000256" key="2">
    <source>
        <dbReference type="SAM" id="MobiDB-lite"/>
    </source>
</evidence>
<feature type="compositionally biased region" description="Polar residues" evidence="2">
    <location>
        <begin position="713"/>
        <end position="724"/>
    </location>
</feature>
<comment type="caution">
    <text evidence="3">The sequence shown here is derived from an EMBL/GenBank/DDBJ whole genome shotgun (WGS) entry which is preliminary data.</text>
</comment>
<feature type="region of interest" description="Disordered" evidence="2">
    <location>
        <begin position="703"/>
        <end position="740"/>
    </location>
</feature>
<dbReference type="GeneID" id="33561642"/>
<feature type="coiled-coil region" evidence="1">
    <location>
        <begin position="359"/>
        <end position="400"/>
    </location>
</feature>
<keyword evidence="1" id="KW-0175">Coiled coil</keyword>
<dbReference type="STRING" id="64571.A0A1Y2GA83"/>
<keyword evidence="4" id="KW-1185">Reference proteome</keyword>
<evidence type="ECO:0000313" key="3">
    <source>
        <dbReference type="EMBL" id="ORZ05312.1"/>
    </source>
</evidence>
<gene>
    <name evidence="3" type="ORF">BCR41DRAFT_187667</name>
</gene>
<dbReference type="InParanoid" id="A0A1Y2GA83"/>
<protein>
    <submittedName>
        <fullName evidence="3">Uncharacterized protein</fullName>
    </submittedName>
</protein>
<name>A0A1Y2GA83_9FUNG</name>
<proteinExistence type="predicted"/>
<feature type="coiled-coil region" evidence="1">
    <location>
        <begin position="78"/>
        <end position="147"/>
    </location>
</feature>
<dbReference type="EMBL" id="MCFF01000051">
    <property type="protein sequence ID" value="ORZ05312.1"/>
    <property type="molecule type" value="Genomic_DNA"/>
</dbReference>
<evidence type="ECO:0000313" key="4">
    <source>
        <dbReference type="Proteomes" id="UP000193648"/>
    </source>
</evidence>
<feature type="coiled-coil region" evidence="1">
    <location>
        <begin position="221"/>
        <end position="328"/>
    </location>
</feature>
<feature type="coiled-coil region" evidence="1">
    <location>
        <begin position="652"/>
        <end position="686"/>
    </location>
</feature>
<feature type="compositionally biased region" description="Low complexity" evidence="2">
    <location>
        <begin position="703"/>
        <end position="712"/>
    </location>
</feature>
<dbReference type="RefSeq" id="XP_021877004.1">
    <property type="nucleotide sequence ID" value="XM_022019797.1"/>
</dbReference>
<feature type="coiled-coil region" evidence="1">
    <location>
        <begin position="25"/>
        <end position="52"/>
    </location>
</feature>
<accession>A0A1Y2GA83</accession>
<reference evidence="3 4" key="1">
    <citation type="submission" date="2016-07" db="EMBL/GenBank/DDBJ databases">
        <title>Pervasive Adenine N6-methylation of Active Genes in Fungi.</title>
        <authorList>
            <consortium name="DOE Joint Genome Institute"/>
            <person name="Mondo S.J."/>
            <person name="Dannebaum R.O."/>
            <person name="Kuo R.C."/>
            <person name="Labutti K."/>
            <person name="Haridas S."/>
            <person name="Kuo A."/>
            <person name="Salamov A."/>
            <person name="Ahrendt S.R."/>
            <person name="Lipzen A."/>
            <person name="Sullivan W."/>
            <person name="Andreopoulos W.B."/>
            <person name="Clum A."/>
            <person name="Lindquist E."/>
            <person name="Daum C."/>
            <person name="Ramamoorthy G.K."/>
            <person name="Gryganskyi A."/>
            <person name="Culley D."/>
            <person name="Magnuson J.K."/>
            <person name="James T.Y."/>
            <person name="O'Malley M.A."/>
            <person name="Stajich J.E."/>
            <person name="Spatafora J.W."/>
            <person name="Visel A."/>
            <person name="Grigoriev I.V."/>
        </authorList>
    </citation>
    <scope>NUCLEOTIDE SEQUENCE [LARGE SCALE GENOMIC DNA]</scope>
    <source>
        <strain evidence="3 4">NRRL 3116</strain>
    </source>
</reference>